<dbReference type="SMART" id="SM00365">
    <property type="entry name" value="LRR_SD22"/>
    <property type="match status" value="3"/>
</dbReference>
<dbReference type="Proteomes" id="UP000030746">
    <property type="component" value="Unassembled WGS sequence"/>
</dbReference>
<dbReference type="PANTHER" id="PTHR45712:SF22">
    <property type="entry name" value="INSULIN-LIKE GROWTH FACTOR-BINDING PROTEIN COMPLEX ACID LABILE SUBUNIT"/>
    <property type="match status" value="1"/>
</dbReference>
<dbReference type="Gene3D" id="3.80.10.10">
    <property type="entry name" value="Ribonuclease Inhibitor"/>
    <property type="match status" value="3"/>
</dbReference>
<keyword evidence="2" id="KW-0677">Repeat</keyword>
<dbReference type="OMA" id="HTINRNA"/>
<dbReference type="KEGG" id="lgi:LOTGIDRAFT_122743"/>
<evidence type="ECO:0000256" key="2">
    <source>
        <dbReference type="ARBA" id="ARBA00022737"/>
    </source>
</evidence>
<dbReference type="OrthoDB" id="6156376at2759"/>
<protein>
    <recommendedName>
        <fullName evidence="4">Disease resistance R13L4/SHOC-2-like LRR domain-containing protein</fullName>
    </recommendedName>
</protein>
<dbReference type="EMBL" id="KB202325">
    <property type="protein sequence ID" value="ESO90791.1"/>
    <property type="molecule type" value="Genomic_DNA"/>
</dbReference>
<dbReference type="STRING" id="225164.V4ABV3"/>
<dbReference type="AlphaFoldDB" id="V4ABV3"/>
<evidence type="ECO:0000259" key="4">
    <source>
        <dbReference type="Pfam" id="PF23598"/>
    </source>
</evidence>
<organism evidence="5 6">
    <name type="scientific">Lottia gigantea</name>
    <name type="common">Giant owl limpet</name>
    <dbReference type="NCBI Taxonomy" id="225164"/>
    <lineage>
        <taxon>Eukaryota</taxon>
        <taxon>Metazoa</taxon>
        <taxon>Spiralia</taxon>
        <taxon>Lophotrochozoa</taxon>
        <taxon>Mollusca</taxon>
        <taxon>Gastropoda</taxon>
        <taxon>Patellogastropoda</taxon>
        <taxon>Lottioidea</taxon>
        <taxon>Lottiidae</taxon>
        <taxon>Lottia</taxon>
    </lineage>
</organism>
<dbReference type="HOGENOM" id="CLU_000288_18_6_1"/>
<dbReference type="CTD" id="20232151"/>
<feature type="non-terminal residue" evidence="5">
    <location>
        <position position="327"/>
    </location>
</feature>
<dbReference type="SUPFAM" id="SSF52058">
    <property type="entry name" value="L domain-like"/>
    <property type="match status" value="1"/>
</dbReference>
<dbReference type="InterPro" id="IPR032675">
    <property type="entry name" value="LRR_dom_sf"/>
</dbReference>
<sequence>MLKYFLLLILATYIFSTTNSEISEPCVNSGNRTVCYCTRNKTYVNCSSQGLKKIPQIKFKYKVLDFSNNALRHLNSFMFTLFPNLQKLYIDRNCIYKIASSRIDCLKKLKYLNISELHMEIIPNNLFSKLTSLRRLYIEHTEYNGITKIPANYLSPLKKLLQLYLNDNKLSKINEGDLPKSLEIINLAFNPLTRNDITSVPSFCNGKEPIFPNLKNLYLDKNCLFHITPENIDCLKNLESLNISQTNMHYLPDNMFNSLTSLRTLSLEYTGFNGIKRVNPDFFAPLKKLKILYLNGNKITRVYENDLPENLEVLNLSYNPFICDCKL</sequence>
<keyword evidence="3" id="KW-0732">Signal</keyword>
<feature type="domain" description="Disease resistance R13L4/SHOC-2-like LRR" evidence="4">
    <location>
        <begin position="84"/>
        <end position="316"/>
    </location>
</feature>
<evidence type="ECO:0000313" key="6">
    <source>
        <dbReference type="Proteomes" id="UP000030746"/>
    </source>
</evidence>
<proteinExistence type="predicted"/>
<dbReference type="InterPro" id="IPR003591">
    <property type="entry name" value="Leu-rich_rpt_typical-subtyp"/>
</dbReference>
<dbReference type="InterPro" id="IPR055414">
    <property type="entry name" value="LRR_R13L4/SHOC2-like"/>
</dbReference>
<reference evidence="5 6" key="1">
    <citation type="journal article" date="2013" name="Nature">
        <title>Insights into bilaterian evolution from three spiralian genomes.</title>
        <authorList>
            <person name="Simakov O."/>
            <person name="Marletaz F."/>
            <person name="Cho S.J."/>
            <person name="Edsinger-Gonzales E."/>
            <person name="Havlak P."/>
            <person name="Hellsten U."/>
            <person name="Kuo D.H."/>
            <person name="Larsson T."/>
            <person name="Lv J."/>
            <person name="Arendt D."/>
            <person name="Savage R."/>
            <person name="Osoegawa K."/>
            <person name="de Jong P."/>
            <person name="Grimwood J."/>
            <person name="Chapman J.A."/>
            <person name="Shapiro H."/>
            <person name="Aerts A."/>
            <person name="Otillar R.P."/>
            <person name="Terry A.Y."/>
            <person name="Boore J.L."/>
            <person name="Grigoriev I.V."/>
            <person name="Lindberg D.R."/>
            <person name="Seaver E.C."/>
            <person name="Weisblat D.A."/>
            <person name="Putnam N.H."/>
            <person name="Rokhsar D.S."/>
        </authorList>
    </citation>
    <scope>NUCLEOTIDE SEQUENCE [LARGE SCALE GENOMIC DNA]</scope>
</reference>
<name>V4ABV3_LOTGI</name>
<evidence type="ECO:0000313" key="5">
    <source>
        <dbReference type="EMBL" id="ESO90791.1"/>
    </source>
</evidence>
<dbReference type="RefSeq" id="XP_009058448.1">
    <property type="nucleotide sequence ID" value="XM_009060200.1"/>
</dbReference>
<evidence type="ECO:0000256" key="3">
    <source>
        <dbReference type="SAM" id="SignalP"/>
    </source>
</evidence>
<dbReference type="PANTHER" id="PTHR45712">
    <property type="entry name" value="AGAP008170-PA"/>
    <property type="match status" value="1"/>
</dbReference>
<feature type="signal peptide" evidence="3">
    <location>
        <begin position="1"/>
        <end position="16"/>
    </location>
</feature>
<accession>V4ABV3</accession>
<evidence type="ECO:0000256" key="1">
    <source>
        <dbReference type="ARBA" id="ARBA00022614"/>
    </source>
</evidence>
<keyword evidence="6" id="KW-1185">Reference proteome</keyword>
<keyword evidence="1" id="KW-0433">Leucine-rich repeat</keyword>
<feature type="chain" id="PRO_5004716741" description="Disease resistance R13L4/SHOC-2-like LRR domain-containing protein" evidence="3">
    <location>
        <begin position="17"/>
        <end position="327"/>
    </location>
</feature>
<dbReference type="Pfam" id="PF23598">
    <property type="entry name" value="LRR_14"/>
    <property type="match status" value="1"/>
</dbReference>
<gene>
    <name evidence="5" type="ORF">LOTGIDRAFT_122743</name>
</gene>
<dbReference type="SMART" id="SM00369">
    <property type="entry name" value="LRR_TYP"/>
    <property type="match status" value="9"/>
</dbReference>
<dbReference type="InterPro" id="IPR050333">
    <property type="entry name" value="SLRP"/>
</dbReference>
<dbReference type="GeneID" id="20232151"/>